<reference evidence="1" key="1">
    <citation type="submission" date="2020-08" db="EMBL/GenBank/DDBJ databases">
        <title>Multicomponent nature underlies the extraordinary mechanical properties of spider dragline silk.</title>
        <authorList>
            <person name="Kono N."/>
            <person name="Nakamura H."/>
            <person name="Mori M."/>
            <person name="Yoshida Y."/>
            <person name="Ohtoshi R."/>
            <person name="Malay A.D."/>
            <person name="Moran D.A.P."/>
            <person name="Tomita M."/>
            <person name="Numata K."/>
            <person name="Arakawa K."/>
        </authorList>
    </citation>
    <scope>NUCLEOTIDE SEQUENCE</scope>
</reference>
<accession>A0A8X6UEA9</accession>
<protein>
    <submittedName>
        <fullName evidence="1">Uncharacterized protein</fullName>
    </submittedName>
</protein>
<comment type="caution">
    <text evidence="1">The sequence shown here is derived from an EMBL/GenBank/DDBJ whole genome shotgun (WGS) entry which is preliminary data.</text>
</comment>
<name>A0A8X6UEA9_NEPPI</name>
<dbReference type="AlphaFoldDB" id="A0A8X6UEA9"/>
<organism evidence="1 2">
    <name type="scientific">Nephila pilipes</name>
    <name type="common">Giant wood spider</name>
    <name type="synonym">Nephila maculata</name>
    <dbReference type="NCBI Taxonomy" id="299642"/>
    <lineage>
        <taxon>Eukaryota</taxon>
        <taxon>Metazoa</taxon>
        <taxon>Ecdysozoa</taxon>
        <taxon>Arthropoda</taxon>
        <taxon>Chelicerata</taxon>
        <taxon>Arachnida</taxon>
        <taxon>Araneae</taxon>
        <taxon>Araneomorphae</taxon>
        <taxon>Entelegynae</taxon>
        <taxon>Araneoidea</taxon>
        <taxon>Nephilidae</taxon>
        <taxon>Nephila</taxon>
    </lineage>
</organism>
<keyword evidence="2" id="KW-1185">Reference proteome</keyword>
<gene>
    <name evidence="1" type="ORF">NPIL_171241</name>
</gene>
<proteinExistence type="predicted"/>
<evidence type="ECO:0000313" key="2">
    <source>
        <dbReference type="Proteomes" id="UP000887013"/>
    </source>
</evidence>
<evidence type="ECO:0000313" key="1">
    <source>
        <dbReference type="EMBL" id="GFU01385.1"/>
    </source>
</evidence>
<dbReference type="EMBL" id="BMAW01076405">
    <property type="protein sequence ID" value="GFU01385.1"/>
    <property type="molecule type" value="Genomic_DNA"/>
</dbReference>
<dbReference type="Proteomes" id="UP000887013">
    <property type="component" value="Unassembled WGS sequence"/>
</dbReference>
<sequence length="136" mass="15763">MDRARDSSKIHLHENNLTICRILPTSAKIRYASHKNIPKSSFHSVPFMTALARCWLQPTDVPWRNVTTLPLWRNDRPASTVRVLPGTLRDLSAVLRTSPIRNLRVISKKSYRQTFYLFFSGRSEMGKILPPYYSCM</sequence>